<feature type="transmembrane region" description="Helical" evidence="7">
    <location>
        <begin position="197"/>
        <end position="220"/>
    </location>
</feature>
<accession>A0A8H4IMK6</accession>
<feature type="transmembrane region" description="Helical" evidence="7">
    <location>
        <begin position="442"/>
        <end position="463"/>
    </location>
</feature>
<evidence type="ECO:0000313" key="9">
    <source>
        <dbReference type="EMBL" id="KAF4303034.1"/>
    </source>
</evidence>
<feature type="compositionally biased region" description="Polar residues" evidence="6">
    <location>
        <begin position="34"/>
        <end position="45"/>
    </location>
</feature>
<comment type="similarity">
    <text evidence="2">Belongs to the major facilitator superfamily.</text>
</comment>
<evidence type="ECO:0000256" key="7">
    <source>
        <dbReference type="SAM" id="Phobius"/>
    </source>
</evidence>
<evidence type="ECO:0000256" key="4">
    <source>
        <dbReference type="ARBA" id="ARBA00022989"/>
    </source>
</evidence>
<feature type="transmembrane region" description="Helical" evidence="7">
    <location>
        <begin position="342"/>
        <end position="361"/>
    </location>
</feature>
<organism evidence="9 10">
    <name type="scientific">Botryosphaeria dothidea</name>
    <dbReference type="NCBI Taxonomy" id="55169"/>
    <lineage>
        <taxon>Eukaryota</taxon>
        <taxon>Fungi</taxon>
        <taxon>Dikarya</taxon>
        <taxon>Ascomycota</taxon>
        <taxon>Pezizomycotina</taxon>
        <taxon>Dothideomycetes</taxon>
        <taxon>Dothideomycetes incertae sedis</taxon>
        <taxon>Botryosphaeriales</taxon>
        <taxon>Botryosphaeriaceae</taxon>
        <taxon>Botryosphaeria</taxon>
    </lineage>
</organism>
<feature type="transmembrane region" description="Helical" evidence="7">
    <location>
        <begin position="163"/>
        <end position="185"/>
    </location>
</feature>
<dbReference type="Pfam" id="PF07690">
    <property type="entry name" value="MFS_1"/>
    <property type="match status" value="1"/>
</dbReference>
<reference evidence="9" key="1">
    <citation type="submission" date="2020-04" db="EMBL/GenBank/DDBJ databases">
        <title>Genome Assembly and Annotation of Botryosphaeria dothidea sdau 11-99, a Latent Pathogen of Apple Fruit Ring Rot in China.</title>
        <authorList>
            <person name="Yu C."/>
            <person name="Diao Y."/>
            <person name="Lu Q."/>
            <person name="Zhao J."/>
            <person name="Cui S."/>
            <person name="Peng C."/>
            <person name="He B."/>
            <person name="Liu H."/>
        </authorList>
    </citation>
    <scope>NUCLEOTIDE SEQUENCE [LARGE SCALE GENOMIC DNA]</scope>
    <source>
        <strain evidence="9">Sdau11-99</strain>
    </source>
</reference>
<dbReference type="GO" id="GO:0016020">
    <property type="term" value="C:membrane"/>
    <property type="evidence" value="ECO:0007669"/>
    <property type="project" value="UniProtKB-SubCell"/>
</dbReference>
<feature type="transmembrane region" description="Helical" evidence="7">
    <location>
        <begin position="483"/>
        <end position="502"/>
    </location>
</feature>
<dbReference type="GO" id="GO:0022857">
    <property type="term" value="F:transmembrane transporter activity"/>
    <property type="evidence" value="ECO:0007669"/>
    <property type="project" value="InterPro"/>
</dbReference>
<dbReference type="PANTHER" id="PTHR23502">
    <property type="entry name" value="MAJOR FACILITATOR SUPERFAMILY"/>
    <property type="match status" value="1"/>
</dbReference>
<feature type="transmembrane region" description="Helical" evidence="7">
    <location>
        <begin position="69"/>
        <end position="86"/>
    </location>
</feature>
<dbReference type="CDD" id="cd17323">
    <property type="entry name" value="MFS_Tpo1_MDR_like"/>
    <property type="match status" value="1"/>
</dbReference>
<protein>
    <submittedName>
        <fullName evidence="9">Mfs multidrug protein</fullName>
    </submittedName>
</protein>
<dbReference type="PANTHER" id="PTHR23502:SF68">
    <property type="entry name" value="MULTIDRUG TRANSPORTER, PUTATIVE (AFU_ORTHOLOGUE AFUA_3G01120)-RELATED"/>
    <property type="match status" value="1"/>
</dbReference>
<dbReference type="InterPro" id="IPR020846">
    <property type="entry name" value="MFS_dom"/>
</dbReference>
<keyword evidence="4 7" id="KW-1133">Transmembrane helix</keyword>
<evidence type="ECO:0000256" key="6">
    <source>
        <dbReference type="SAM" id="MobiDB-lite"/>
    </source>
</evidence>
<feature type="transmembrane region" description="Helical" evidence="7">
    <location>
        <begin position="226"/>
        <end position="246"/>
    </location>
</feature>
<dbReference type="OrthoDB" id="5296287at2759"/>
<dbReference type="AlphaFoldDB" id="A0A8H4IMK6"/>
<feature type="transmembrane region" description="Helical" evidence="7">
    <location>
        <begin position="410"/>
        <end position="430"/>
    </location>
</feature>
<feature type="transmembrane region" description="Helical" evidence="7">
    <location>
        <begin position="137"/>
        <end position="157"/>
    </location>
</feature>
<feature type="domain" description="Major facilitator superfamily (MFS) profile" evidence="8">
    <location>
        <begin position="71"/>
        <end position="505"/>
    </location>
</feature>
<evidence type="ECO:0000256" key="1">
    <source>
        <dbReference type="ARBA" id="ARBA00004141"/>
    </source>
</evidence>
<dbReference type="Proteomes" id="UP000572817">
    <property type="component" value="Unassembled WGS sequence"/>
</dbReference>
<evidence type="ECO:0000256" key="3">
    <source>
        <dbReference type="ARBA" id="ARBA00022692"/>
    </source>
</evidence>
<dbReference type="InterPro" id="IPR011701">
    <property type="entry name" value="MFS"/>
</dbReference>
<proteinExistence type="inferred from homology"/>
<keyword evidence="10" id="KW-1185">Reference proteome</keyword>
<evidence type="ECO:0000256" key="5">
    <source>
        <dbReference type="ARBA" id="ARBA00023136"/>
    </source>
</evidence>
<feature type="transmembrane region" description="Helical" evidence="7">
    <location>
        <begin position="302"/>
        <end position="322"/>
    </location>
</feature>
<feature type="region of interest" description="Disordered" evidence="6">
    <location>
        <begin position="1"/>
        <end position="63"/>
    </location>
</feature>
<dbReference type="FunFam" id="1.20.1250.20:FF:000011">
    <property type="entry name" value="MFS multidrug transporter, putative"/>
    <property type="match status" value="1"/>
</dbReference>
<sequence length="515" mass="56129">MSSHNIDEDKESGHSSRTSSIQQRAGDEEKQQDHPTGSTDQSITDPNIIDWDGPNDPENPMNWTEKKKWTNIGLMSFITLVTPLASSMLGPGIPNILADFDIHSNILASFVLSIYVLGFAVGPMIIAPMSEMYGRVLLYHIGNIGFFFCTLACALSNSIGMLMAFRLLAGLFGSAALTLGGGSVADLMPREKRGGAMAIWAMGPLMGPVIGPVGGGFLIEAAGWRWVFWLLTIATSVVTIVCFLFLRETYAPIILSHKVARLRKETNNPDLRSALAPENPLPPRALFLHSILRPLQMLTRSLIIFLMALYASVIYGLLYLLFTTFTFVFEGAYGFSSGTVGLTYLGIGVGMLFGLVFMGFMSDRVIKRAMQRGETLTPEHRLPLWLVVPPALLLPVGLLIYGWTTEYAESVHWIVPMLGTALFGFGMISLMSCNQTYLVDAFTTHAASVMAALTLLRSLFGAFLPLAGLDMYDALGLGWGNSLLAFIALAMVPVPVVFSLFGERIRNSSVGKAEF</sequence>
<comment type="caution">
    <text evidence="9">The sequence shown here is derived from an EMBL/GenBank/DDBJ whole genome shotgun (WGS) entry which is preliminary data.</text>
</comment>
<gene>
    <name evidence="9" type="ORF">GTA08_BOTSDO09066</name>
</gene>
<dbReference type="SUPFAM" id="SSF103473">
    <property type="entry name" value="MFS general substrate transporter"/>
    <property type="match status" value="1"/>
</dbReference>
<dbReference type="InterPro" id="IPR036259">
    <property type="entry name" value="MFS_trans_sf"/>
</dbReference>
<dbReference type="PROSITE" id="PS50850">
    <property type="entry name" value="MFS"/>
    <property type="match status" value="1"/>
</dbReference>
<keyword evidence="3 7" id="KW-0812">Transmembrane</keyword>
<evidence type="ECO:0000256" key="2">
    <source>
        <dbReference type="ARBA" id="ARBA00008335"/>
    </source>
</evidence>
<comment type="subcellular location">
    <subcellularLocation>
        <location evidence="1">Membrane</location>
        <topology evidence="1">Multi-pass membrane protein</topology>
    </subcellularLocation>
</comment>
<feature type="compositionally biased region" description="Basic and acidic residues" evidence="6">
    <location>
        <begin position="1"/>
        <end position="14"/>
    </location>
</feature>
<keyword evidence="5 7" id="KW-0472">Membrane</keyword>
<evidence type="ECO:0000259" key="8">
    <source>
        <dbReference type="PROSITE" id="PS50850"/>
    </source>
</evidence>
<feature type="transmembrane region" description="Helical" evidence="7">
    <location>
        <begin position="382"/>
        <end position="404"/>
    </location>
</feature>
<name>A0A8H4IMK6_9PEZI</name>
<feature type="transmembrane region" description="Helical" evidence="7">
    <location>
        <begin position="106"/>
        <end position="125"/>
    </location>
</feature>
<evidence type="ECO:0000313" key="10">
    <source>
        <dbReference type="Proteomes" id="UP000572817"/>
    </source>
</evidence>
<dbReference type="EMBL" id="WWBZ02000062">
    <property type="protein sequence ID" value="KAF4303034.1"/>
    <property type="molecule type" value="Genomic_DNA"/>
</dbReference>
<dbReference type="Gene3D" id="1.20.1250.20">
    <property type="entry name" value="MFS general substrate transporter like domains"/>
    <property type="match status" value="1"/>
</dbReference>